<dbReference type="GO" id="GO:0003677">
    <property type="term" value="F:DNA binding"/>
    <property type="evidence" value="ECO:0007669"/>
    <property type="project" value="InterPro"/>
</dbReference>
<organism evidence="2 3">
    <name type="scientific">[Brevibacterium] flavum</name>
    <dbReference type="NCBI Taxonomy" id="92706"/>
    <lineage>
        <taxon>Bacteria</taxon>
        <taxon>Bacillati</taxon>
        <taxon>Actinomycetota</taxon>
        <taxon>Actinomycetes</taxon>
        <taxon>Mycobacteriales</taxon>
        <taxon>Corynebacteriaceae</taxon>
        <taxon>Corynebacterium</taxon>
    </lineage>
</organism>
<name>A0A0F6WRK0_9CORY</name>
<dbReference type="EMBL" id="CP011309">
    <property type="protein sequence ID" value="AKF28411.1"/>
    <property type="molecule type" value="Genomic_DNA"/>
</dbReference>
<dbReference type="SMART" id="SM00530">
    <property type="entry name" value="HTH_XRE"/>
    <property type="match status" value="1"/>
</dbReference>
<evidence type="ECO:0000313" key="2">
    <source>
        <dbReference type="EMBL" id="AKF28411.1"/>
    </source>
</evidence>
<protein>
    <recommendedName>
        <fullName evidence="1">HTH cro/C1-type domain-containing protein</fullName>
    </recommendedName>
</protein>
<dbReference type="InterPro" id="IPR001387">
    <property type="entry name" value="Cro/C1-type_HTH"/>
</dbReference>
<dbReference type="CDD" id="cd00093">
    <property type="entry name" value="HTH_XRE"/>
    <property type="match status" value="1"/>
</dbReference>
<accession>A0A0F6WRK0</accession>
<dbReference type="HOGENOM" id="CLU_159203_0_0_11"/>
<reference evidence="2 3" key="1">
    <citation type="submission" date="2015-04" db="EMBL/GenBank/DDBJ databases">
        <title>Complete Genome Sequence of Brevibacterium flavum ATCC 15168.</title>
        <authorList>
            <person name="Ahn J."/>
            <person name="Park G."/>
            <person name="Jeon W."/>
            <person name="Jang Y."/>
            <person name="Jang M."/>
            <person name="Lee H."/>
            <person name="Lee H."/>
        </authorList>
    </citation>
    <scope>NUCLEOTIDE SEQUENCE [LARGE SCALE GENOMIC DNA]</scope>
    <source>
        <strain evidence="2 3">ATCC 15168</strain>
    </source>
</reference>
<proteinExistence type="predicted"/>
<sequence>MTTNQEKYPISDLVRNQRRTLDMNQEHLAKAIDKTRFWVIDLEKGISRRTGEPFTVDPMMCMKLAEALDLDPVEVLSAAKVPESEWPNFSKIISQSDYVKHVDITRLTVRQQDLVINLVNEFKELNLNTPYEK</sequence>
<dbReference type="AlphaFoldDB" id="A0A0F6WRK0"/>
<keyword evidence="3" id="KW-1185">Reference proteome</keyword>
<dbReference type="SUPFAM" id="SSF47413">
    <property type="entry name" value="lambda repressor-like DNA-binding domains"/>
    <property type="match status" value="1"/>
</dbReference>
<feature type="domain" description="HTH cro/C1-type" evidence="1">
    <location>
        <begin position="13"/>
        <end position="75"/>
    </location>
</feature>
<dbReference type="Gene3D" id="1.10.260.40">
    <property type="entry name" value="lambda repressor-like DNA-binding domains"/>
    <property type="match status" value="1"/>
</dbReference>
<dbReference type="PATRIC" id="fig|92706.3.peg.2763"/>
<gene>
    <name evidence="2" type="ORF">YH66_13205</name>
</gene>
<evidence type="ECO:0000313" key="3">
    <source>
        <dbReference type="Proteomes" id="UP000034037"/>
    </source>
</evidence>
<dbReference type="Proteomes" id="UP000034037">
    <property type="component" value="Chromosome"/>
</dbReference>
<dbReference type="InterPro" id="IPR010982">
    <property type="entry name" value="Lambda_DNA-bd_dom_sf"/>
</dbReference>
<evidence type="ECO:0000259" key="1">
    <source>
        <dbReference type="SMART" id="SM00530"/>
    </source>
</evidence>
<dbReference type="GeneID" id="1020568"/>
<dbReference type="RefSeq" id="WP_003853941.1">
    <property type="nucleotide sequence ID" value="NZ_CP011309.1"/>
</dbReference>